<keyword evidence="1" id="KW-0732">Signal</keyword>
<proteinExistence type="predicted"/>
<dbReference type="KEGG" id="epo:Epro_0223"/>
<reference evidence="2 3" key="1">
    <citation type="submission" date="2014-09" db="EMBL/GenBank/DDBJ databases">
        <title>Complete genome sequence of Endomicrobium proavitum.</title>
        <authorList>
            <person name="Zheng H."/>
        </authorList>
    </citation>
    <scope>NUCLEOTIDE SEQUENCE [LARGE SCALE GENOMIC DNA]</scope>
    <source>
        <strain evidence="2 3">Rsa215</strain>
    </source>
</reference>
<keyword evidence="3" id="KW-1185">Reference proteome</keyword>
<accession>A0A0G3WIA7</accession>
<sequence>MKKVLLSLALLAAVAVNGFAYDWYAGGAFNVATLNGDSAVIVSPEVGYIFSDKIDGGLGFSLDYVNEAAGSVTSYSFIPFVRYKAYTSGAFALYARLDATIYAGDVKPADAVIAVSPVVEYALSDRFTLWTVLGAASYVSGGASDGLFDIGLDFNNLTIGVAYNF</sequence>
<protein>
    <submittedName>
        <fullName evidence="2">Glutamine transporter</fullName>
    </submittedName>
</protein>
<feature type="chain" id="PRO_5005186153" evidence="1">
    <location>
        <begin position="21"/>
        <end position="165"/>
    </location>
</feature>
<organism evidence="2 3">
    <name type="scientific">Endomicrobium proavitum</name>
    <dbReference type="NCBI Taxonomy" id="1408281"/>
    <lineage>
        <taxon>Bacteria</taxon>
        <taxon>Pseudomonadati</taxon>
        <taxon>Elusimicrobiota</taxon>
        <taxon>Endomicrobiia</taxon>
        <taxon>Endomicrobiales</taxon>
        <taxon>Endomicrobiaceae</taxon>
        <taxon>Endomicrobium</taxon>
    </lineage>
</organism>
<dbReference type="RefSeq" id="WP_052569804.1">
    <property type="nucleotide sequence ID" value="NZ_CP009498.1"/>
</dbReference>
<dbReference type="Proteomes" id="UP000035337">
    <property type="component" value="Chromosome"/>
</dbReference>
<feature type="signal peptide" evidence="1">
    <location>
        <begin position="1"/>
        <end position="20"/>
    </location>
</feature>
<evidence type="ECO:0000313" key="3">
    <source>
        <dbReference type="Proteomes" id="UP000035337"/>
    </source>
</evidence>
<dbReference type="OrthoDB" id="945117at2"/>
<evidence type="ECO:0000256" key="1">
    <source>
        <dbReference type="SAM" id="SignalP"/>
    </source>
</evidence>
<evidence type="ECO:0000313" key="2">
    <source>
        <dbReference type="EMBL" id="AKL97602.1"/>
    </source>
</evidence>
<name>A0A0G3WIA7_9BACT</name>
<dbReference type="AlphaFoldDB" id="A0A0G3WIA7"/>
<dbReference type="EMBL" id="CP009498">
    <property type="protein sequence ID" value="AKL97602.1"/>
    <property type="molecule type" value="Genomic_DNA"/>
</dbReference>
<gene>
    <name evidence="2" type="primary">glnT</name>
    <name evidence="2" type="ORF">Epro_0223</name>
</gene>
<dbReference type="STRING" id="1408281.Epro_0223"/>